<evidence type="ECO:0000313" key="2">
    <source>
        <dbReference type="EMBL" id="SHE98885.1"/>
    </source>
</evidence>
<name>A0A1M4XZL6_9FLAO</name>
<protein>
    <submittedName>
        <fullName evidence="2">Peptidase family S41</fullName>
    </submittedName>
</protein>
<dbReference type="SMART" id="SM00245">
    <property type="entry name" value="TSPc"/>
    <property type="match status" value="1"/>
</dbReference>
<keyword evidence="3" id="KW-1185">Reference proteome</keyword>
<reference evidence="3" key="1">
    <citation type="submission" date="2016-11" db="EMBL/GenBank/DDBJ databases">
        <authorList>
            <person name="Varghese N."/>
            <person name="Submissions S."/>
        </authorList>
    </citation>
    <scope>NUCLEOTIDE SEQUENCE [LARGE SCALE GENOMIC DNA]</scope>
    <source>
        <strain evidence="3">DSM 17539</strain>
    </source>
</reference>
<dbReference type="RefSeq" id="WP_084532527.1">
    <property type="nucleotide sequence ID" value="NZ_FQUX01000002.1"/>
</dbReference>
<evidence type="ECO:0000313" key="3">
    <source>
        <dbReference type="Proteomes" id="UP000184406"/>
    </source>
</evidence>
<dbReference type="Gene3D" id="3.90.226.10">
    <property type="entry name" value="2-enoyl-CoA Hydratase, Chain A, domain 1"/>
    <property type="match status" value="1"/>
</dbReference>
<accession>A0A1M4XZL6</accession>
<evidence type="ECO:0000259" key="1">
    <source>
        <dbReference type="SMART" id="SM00245"/>
    </source>
</evidence>
<gene>
    <name evidence="2" type="ORF">SAMN03080594_102258</name>
</gene>
<proteinExistence type="predicted"/>
<dbReference type="InterPro" id="IPR005151">
    <property type="entry name" value="Tail-specific_protease"/>
</dbReference>
<organism evidence="2 3">
    <name type="scientific">Arenibacter palladensis</name>
    <dbReference type="NCBI Taxonomy" id="237373"/>
    <lineage>
        <taxon>Bacteria</taxon>
        <taxon>Pseudomonadati</taxon>
        <taxon>Bacteroidota</taxon>
        <taxon>Flavobacteriia</taxon>
        <taxon>Flavobacteriales</taxon>
        <taxon>Flavobacteriaceae</taxon>
        <taxon>Arenibacter</taxon>
    </lineage>
</organism>
<dbReference type="Proteomes" id="UP000184406">
    <property type="component" value="Unassembled WGS sequence"/>
</dbReference>
<dbReference type="PANTHER" id="PTHR11261:SF3">
    <property type="entry name" value="RETINOL-BINDING PROTEIN 3"/>
    <property type="match status" value="1"/>
</dbReference>
<dbReference type="EMBL" id="FQUX01000002">
    <property type="protein sequence ID" value="SHE98885.1"/>
    <property type="molecule type" value="Genomic_DNA"/>
</dbReference>
<dbReference type="PANTHER" id="PTHR11261">
    <property type="entry name" value="INTERPHOTORECEPTOR RETINOID-BINDING PROTEIN"/>
    <property type="match status" value="1"/>
</dbReference>
<dbReference type="OrthoDB" id="9815657at2"/>
<feature type="domain" description="Tail specific protease" evidence="1">
    <location>
        <begin position="2"/>
        <end position="181"/>
    </location>
</feature>
<dbReference type="AlphaFoldDB" id="A0A1M4XZL6"/>
<dbReference type="InterPro" id="IPR029045">
    <property type="entry name" value="ClpP/crotonase-like_dom_sf"/>
</dbReference>
<dbReference type="GO" id="GO:0006508">
    <property type="term" value="P:proteolysis"/>
    <property type="evidence" value="ECO:0007669"/>
    <property type="project" value="InterPro"/>
</dbReference>
<dbReference type="SUPFAM" id="SSF52096">
    <property type="entry name" value="ClpP/crotonase"/>
    <property type="match status" value="1"/>
</dbReference>
<sequence>MRLSVSDDYGYLLISAMQGFKFGELGKFIDDAVKAFSHNKGVIIDIRTNGGGTDLVSRKIAGRFTSKKIIAYHKHQRKKGKNTYSRLRTKYLKPLGKIQFKGPVIVLASDYTASAADVFALMMKELPRVTLIGDRTQGIFSDMYGFRLPNKWRATLSHQQYFAAEMKNLEGIGVQPDIRLLNRPKNIKNNVDPLIIESFEVLEKNSSRL</sequence>
<dbReference type="GO" id="GO:0008236">
    <property type="term" value="F:serine-type peptidase activity"/>
    <property type="evidence" value="ECO:0007669"/>
    <property type="project" value="InterPro"/>
</dbReference>
<dbReference type="Pfam" id="PF03572">
    <property type="entry name" value="Peptidase_S41"/>
    <property type="match status" value="1"/>
</dbReference>
<dbReference type="CDD" id="cd07563">
    <property type="entry name" value="Peptidase_S41_IRBP"/>
    <property type="match status" value="1"/>
</dbReference>